<dbReference type="AlphaFoldDB" id="A0A137P678"/>
<gene>
    <name evidence="3" type="ORF">CONCODRAFT_78843</name>
</gene>
<accession>A0A137P678</accession>
<keyword evidence="4" id="KW-1185">Reference proteome</keyword>
<feature type="compositionally biased region" description="Polar residues" evidence="1">
    <location>
        <begin position="100"/>
        <end position="113"/>
    </location>
</feature>
<feature type="compositionally biased region" description="Low complexity" evidence="1">
    <location>
        <begin position="47"/>
        <end position="75"/>
    </location>
</feature>
<evidence type="ECO:0000313" key="4">
    <source>
        <dbReference type="Proteomes" id="UP000070444"/>
    </source>
</evidence>
<dbReference type="Proteomes" id="UP000070444">
    <property type="component" value="Unassembled WGS sequence"/>
</dbReference>
<sequence>MHLNRRDYDSYYAPSVPFFWRVAIGVFIAAVVVIIIRSILQAASAKRARQNAATASNNPIYYNPQNNYYQQSPMNTTNGPPRNQPQNPEDVIEPLPVYTPPNNSTDKPPNYYN</sequence>
<proteinExistence type="predicted"/>
<name>A0A137P678_CONC2</name>
<feature type="compositionally biased region" description="Polar residues" evidence="1">
    <location>
        <begin position="76"/>
        <end position="87"/>
    </location>
</feature>
<dbReference type="EMBL" id="KQ964501">
    <property type="protein sequence ID" value="KXN70479.1"/>
    <property type="molecule type" value="Genomic_DNA"/>
</dbReference>
<evidence type="ECO:0000313" key="3">
    <source>
        <dbReference type="EMBL" id="KXN70479.1"/>
    </source>
</evidence>
<keyword evidence="2" id="KW-0812">Transmembrane</keyword>
<feature type="non-terminal residue" evidence="3">
    <location>
        <position position="113"/>
    </location>
</feature>
<reference evidence="3 4" key="1">
    <citation type="journal article" date="2015" name="Genome Biol. Evol.">
        <title>Phylogenomic analyses indicate that early fungi evolved digesting cell walls of algal ancestors of land plants.</title>
        <authorList>
            <person name="Chang Y."/>
            <person name="Wang S."/>
            <person name="Sekimoto S."/>
            <person name="Aerts A.L."/>
            <person name="Choi C."/>
            <person name="Clum A."/>
            <person name="LaButti K.M."/>
            <person name="Lindquist E.A."/>
            <person name="Yee Ngan C."/>
            <person name="Ohm R.A."/>
            <person name="Salamov A.A."/>
            <person name="Grigoriev I.V."/>
            <person name="Spatafora J.W."/>
            <person name="Berbee M.L."/>
        </authorList>
    </citation>
    <scope>NUCLEOTIDE SEQUENCE [LARGE SCALE GENOMIC DNA]</scope>
    <source>
        <strain evidence="3 4">NRRL 28638</strain>
    </source>
</reference>
<organism evidence="3 4">
    <name type="scientific">Conidiobolus coronatus (strain ATCC 28846 / CBS 209.66 / NRRL 28638)</name>
    <name type="common">Delacroixia coronata</name>
    <dbReference type="NCBI Taxonomy" id="796925"/>
    <lineage>
        <taxon>Eukaryota</taxon>
        <taxon>Fungi</taxon>
        <taxon>Fungi incertae sedis</taxon>
        <taxon>Zoopagomycota</taxon>
        <taxon>Entomophthoromycotina</taxon>
        <taxon>Entomophthoromycetes</taxon>
        <taxon>Entomophthorales</taxon>
        <taxon>Ancylistaceae</taxon>
        <taxon>Conidiobolus</taxon>
    </lineage>
</organism>
<evidence type="ECO:0000256" key="1">
    <source>
        <dbReference type="SAM" id="MobiDB-lite"/>
    </source>
</evidence>
<keyword evidence="2" id="KW-1133">Transmembrane helix</keyword>
<evidence type="ECO:0000256" key="2">
    <source>
        <dbReference type="SAM" id="Phobius"/>
    </source>
</evidence>
<protein>
    <submittedName>
        <fullName evidence="3">Uncharacterized protein</fullName>
    </submittedName>
</protein>
<feature type="region of interest" description="Disordered" evidence="1">
    <location>
        <begin position="47"/>
        <end position="113"/>
    </location>
</feature>
<feature type="transmembrane region" description="Helical" evidence="2">
    <location>
        <begin position="18"/>
        <end position="40"/>
    </location>
</feature>
<keyword evidence="2" id="KW-0472">Membrane</keyword>